<evidence type="ECO:0000313" key="2">
    <source>
        <dbReference type="EMBL" id="PCE29079.1"/>
    </source>
</evidence>
<proteinExistence type="predicted"/>
<comment type="caution">
    <text evidence="2">The sequence shown here is derived from an EMBL/GenBank/DDBJ whole genome shotgun (WGS) entry which is preliminary data.</text>
</comment>
<dbReference type="AlphaFoldDB" id="A0A2A4F9Q5"/>
<feature type="compositionally biased region" description="Polar residues" evidence="1">
    <location>
        <begin position="212"/>
        <end position="221"/>
    </location>
</feature>
<protein>
    <submittedName>
        <fullName evidence="2">Uncharacterized protein</fullName>
    </submittedName>
</protein>
<dbReference type="GeneID" id="69002373"/>
<evidence type="ECO:0000256" key="1">
    <source>
        <dbReference type="SAM" id="MobiDB-lite"/>
    </source>
</evidence>
<accession>A0A2A4F9Q5</accession>
<evidence type="ECO:0000313" key="3">
    <source>
        <dbReference type="Proteomes" id="UP000217994"/>
    </source>
</evidence>
<feature type="region of interest" description="Disordered" evidence="1">
    <location>
        <begin position="199"/>
        <end position="221"/>
    </location>
</feature>
<dbReference type="RefSeq" id="WP_084901254.1">
    <property type="nucleotide sequence ID" value="NZ_CP020737.1"/>
</dbReference>
<dbReference type="EMBL" id="MTZU01000087">
    <property type="protein sequence ID" value="PCE29079.1"/>
    <property type="molecule type" value="Genomic_DNA"/>
</dbReference>
<gene>
    <name evidence="2" type="ORF">BZL54_27965</name>
</gene>
<dbReference type="Proteomes" id="UP000217994">
    <property type="component" value="Unassembled WGS sequence"/>
</dbReference>
<name>A0A2A4F9Q5_9BURK</name>
<reference evidence="2 3" key="1">
    <citation type="submission" date="2017-01" db="EMBL/GenBank/DDBJ databases">
        <title>Whole-Genome Shotgun Sequencing of Two beta-Proteobacterial Species in Search of the Bulgecin Biosynthetic Cluster.</title>
        <authorList>
            <person name="Horsman M.E."/>
            <person name="Marous D.R."/>
            <person name="Li R."/>
            <person name="Oliver R.A."/>
            <person name="Byun B."/>
            <person name="Emrich S.J."/>
            <person name="Boggess B."/>
            <person name="Townsend C.A."/>
            <person name="Mobashery S."/>
        </authorList>
    </citation>
    <scope>NUCLEOTIDE SEQUENCE [LARGE SCALE GENOMIC DNA]</scope>
    <source>
        <strain evidence="2 3">ATCC 31433</strain>
    </source>
</reference>
<sequence>MATSPVDGIEALEQLIVQNIPRDALMACEDAYHNGDVKGRAQASAFAQGHRPSAAGQVKHFYINEAFHDALLAHGADPTPLRGTRLVVGRWGIFHVARLNVPGHQWVNLRRSATRKTLAEVNKSIERKYVQRDLFDEASDAAAGTIFILGVMDGIDANGIAQLTQVMLALPAPDMKSWLYMKSVSEFLSLYEQTNAVEQPDNALPKLKTQPKKQTGNDQGN</sequence>
<organism evidence="2 3">
    <name type="scientific">Burkholderia ubonensis subsp. mesacidophila</name>
    <dbReference type="NCBI Taxonomy" id="265293"/>
    <lineage>
        <taxon>Bacteria</taxon>
        <taxon>Pseudomonadati</taxon>
        <taxon>Pseudomonadota</taxon>
        <taxon>Betaproteobacteria</taxon>
        <taxon>Burkholderiales</taxon>
        <taxon>Burkholderiaceae</taxon>
        <taxon>Burkholderia</taxon>
        <taxon>Burkholderia cepacia complex</taxon>
    </lineage>
</organism>